<accession>A0A9K3CWP9</accession>
<feature type="non-terminal residue" evidence="3">
    <location>
        <position position="1"/>
    </location>
</feature>
<sequence>ATCLFGLPYPDKYLVEGTTTTTVVLDQSVGETLLSDLEDIHKQMQSYFEDIDSDIRTLSCALLNQDTPDTCTSADDLSCPHDIYMVFEDTDYLAYSALPYIAQGPNVDLSYLLAMSEYAMAPITAHTTGTHYCSVSSDPFAVPVPGLSTSYRNAYVKDGIDMGTYADGTEVSFHRCALPVEYTTMDIVVLILVVIGTVVVIAAFFGLVCCCVGRGHKTLDLRPTTFANPLARQQEIERERQAHMHKRAAKLQKKGQKGQSKKAPSKGPSPMMPQGMAVV</sequence>
<feature type="compositionally biased region" description="Basic residues" evidence="1">
    <location>
        <begin position="243"/>
        <end position="264"/>
    </location>
</feature>
<keyword evidence="2" id="KW-0472">Membrane</keyword>
<comment type="caution">
    <text evidence="3">The sequence shown here is derived from an EMBL/GenBank/DDBJ whole genome shotgun (WGS) entry which is preliminary data.</text>
</comment>
<name>A0A9K3CWP9_9EUKA</name>
<gene>
    <name evidence="3" type="ORF">KIPB_004238</name>
</gene>
<proteinExistence type="predicted"/>
<organism evidence="3 4">
    <name type="scientific">Kipferlia bialata</name>
    <dbReference type="NCBI Taxonomy" id="797122"/>
    <lineage>
        <taxon>Eukaryota</taxon>
        <taxon>Metamonada</taxon>
        <taxon>Carpediemonas-like organisms</taxon>
        <taxon>Kipferlia</taxon>
    </lineage>
</organism>
<keyword evidence="4" id="KW-1185">Reference proteome</keyword>
<dbReference type="EMBL" id="BDIP01000889">
    <property type="protein sequence ID" value="GIQ82999.1"/>
    <property type="molecule type" value="Genomic_DNA"/>
</dbReference>
<dbReference type="Proteomes" id="UP000265618">
    <property type="component" value="Unassembled WGS sequence"/>
</dbReference>
<feature type="transmembrane region" description="Helical" evidence="2">
    <location>
        <begin position="187"/>
        <end position="212"/>
    </location>
</feature>
<keyword evidence="2" id="KW-0812">Transmembrane</keyword>
<evidence type="ECO:0000313" key="3">
    <source>
        <dbReference type="EMBL" id="GIQ82999.1"/>
    </source>
</evidence>
<evidence type="ECO:0000256" key="2">
    <source>
        <dbReference type="SAM" id="Phobius"/>
    </source>
</evidence>
<feature type="region of interest" description="Disordered" evidence="1">
    <location>
        <begin position="240"/>
        <end position="279"/>
    </location>
</feature>
<evidence type="ECO:0000313" key="4">
    <source>
        <dbReference type="Proteomes" id="UP000265618"/>
    </source>
</evidence>
<keyword evidence="2" id="KW-1133">Transmembrane helix</keyword>
<protein>
    <submittedName>
        <fullName evidence="3">Uncharacterized protein</fullName>
    </submittedName>
</protein>
<evidence type="ECO:0000256" key="1">
    <source>
        <dbReference type="SAM" id="MobiDB-lite"/>
    </source>
</evidence>
<reference evidence="3 4" key="1">
    <citation type="journal article" date="2018" name="PLoS ONE">
        <title>The draft genome of Kipferlia bialata reveals reductive genome evolution in fornicate parasites.</title>
        <authorList>
            <person name="Tanifuji G."/>
            <person name="Takabayashi S."/>
            <person name="Kume K."/>
            <person name="Takagi M."/>
            <person name="Nakayama T."/>
            <person name="Kamikawa R."/>
            <person name="Inagaki Y."/>
            <person name="Hashimoto T."/>
        </authorList>
    </citation>
    <scope>NUCLEOTIDE SEQUENCE [LARGE SCALE GENOMIC DNA]</scope>
    <source>
        <strain evidence="3">NY0173</strain>
    </source>
</reference>
<dbReference type="AlphaFoldDB" id="A0A9K3CWP9"/>